<organism evidence="1 2">
    <name type="scientific">Rheinheimera phage vB_RspM_Barba3A</name>
    <dbReference type="NCBI Taxonomy" id="2565687"/>
    <lineage>
        <taxon>Viruses</taxon>
        <taxon>Duplodnaviria</taxon>
        <taxon>Heunggongvirae</taxon>
        <taxon>Uroviricota</taxon>
        <taxon>Caudoviricetes</taxon>
        <taxon>Barbavirus</taxon>
        <taxon>Barbavirus barba18A</taxon>
    </lineage>
</organism>
<evidence type="ECO:0000313" key="2">
    <source>
        <dbReference type="Proteomes" id="UP000302808"/>
    </source>
</evidence>
<evidence type="ECO:0000313" key="1">
    <source>
        <dbReference type="EMBL" id="QCQ58458.1"/>
    </source>
</evidence>
<dbReference type="EMBL" id="MK719705">
    <property type="protein sequence ID" value="QCQ58458.1"/>
    <property type="molecule type" value="Genomic_DNA"/>
</dbReference>
<accession>A0A4P8MZ99</accession>
<gene>
    <name evidence="1" type="ORF">Barba3A_gp064</name>
</gene>
<sequence length="54" mass="6434">MINTIEVNEDEYLALVKKNKQLQQKVDRYELFFYGVLKQADKIIKDEQDATNQN</sequence>
<proteinExistence type="predicted"/>
<dbReference type="Proteomes" id="UP000302808">
    <property type="component" value="Segment"/>
</dbReference>
<protein>
    <submittedName>
        <fullName evidence="1">Uncharacterized protein</fullName>
    </submittedName>
</protein>
<reference evidence="1 2" key="1">
    <citation type="submission" date="2019-03" db="EMBL/GenBank/DDBJ databases">
        <title>Genomic and seasonal variations among aquatic phages infecting the Baltic Sea Gammaproteobacteria Rheinheimera sp. bal341.</title>
        <authorList>
            <person name="Nilsson E."/>
            <person name="Li K."/>
            <person name="Fridlund J."/>
            <person name="Sulcius S."/>
            <person name="Bunse C."/>
            <person name="Karlsson C.M.G."/>
            <person name="Lindh M."/>
            <person name="Lundin D."/>
            <person name="Pinhassi J."/>
            <person name="Holmfeldt K."/>
        </authorList>
    </citation>
    <scope>NUCLEOTIDE SEQUENCE [LARGE SCALE GENOMIC DNA]</scope>
</reference>
<name>A0A4P8MZ99_9CAUD</name>